<dbReference type="EMBL" id="CP031217">
    <property type="protein sequence ID" value="AXH12895.1"/>
    <property type="molecule type" value="Genomic_DNA"/>
</dbReference>
<dbReference type="InterPro" id="IPR009056">
    <property type="entry name" value="Cyt_c-like_dom"/>
</dbReference>
<name>A0AAX2A488_9BACT</name>
<dbReference type="Pfam" id="PF03150">
    <property type="entry name" value="CCP_MauG"/>
    <property type="match status" value="1"/>
</dbReference>
<keyword evidence="7 9" id="KW-0408">Iron</keyword>
<comment type="PTM">
    <text evidence="8">Binds 2 heme groups per subunit.</text>
</comment>
<dbReference type="RefSeq" id="WP_114839709.1">
    <property type="nucleotide sequence ID" value="NZ_CP031217.1"/>
</dbReference>
<dbReference type="EMBL" id="PDKM01000008">
    <property type="protein sequence ID" value="RXK08982.1"/>
    <property type="molecule type" value="Genomic_DNA"/>
</dbReference>
<dbReference type="InterPro" id="IPR036909">
    <property type="entry name" value="Cyt_c-like_dom_sf"/>
</dbReference>
<evidence type="ECO:0000313" key="11">
    <source>
        <dbReference type="EMBL" id="AXH12895.1"/>
    </source>
</evidence>
<sequence length="385" mass="43759">MKYLNLVTLVTTALVFTACTNSTLSKEEILKQTKQKEQLGKVLFFDKNLSKNRTQACATCHNPDAGFADDRDNGIKSMASLGDDGKSLGDRQAPSAAYAMFSPKFHYDKKNDKYIGGQFWDGREDTLAGQAGGPPTNPIEMGMPSKEAVVERLKENSYYIETFKTIYGEDIFSSNEKAYSAMTDSIEKFEQTKEFAPFDSKYDRYLRGEYDLTPLEDLGRSLFFSNANNSCANCHLSKKEDSEGETFTNFEYHNIGTPINHELRAVNGVKEIDKGLLANPKVIDEKHLGKYKVPTLRNVAVTGPYMHNGVFKDLKTVVEFYDKYNNKERTINPETNKPWDEPEVKETISLEELKAKKQNDRKVEALVAFMKLLTDKRYEHLLEEE</sequence>
<evidence type="ECO:0000256" key="4">
    <source>
        <dbReference type="ARBA" id="ARBA00022729"/>
    </source>
</evidence>
<comment type="cofactor">
    <cofactor evidence="8">
        <name>heme</name>
        <dbReference type="ChEBI" id="CHEBI:30413"/>
    </cofactor>
    <text evidence="8">Binds 2 heme groups.</text>
</comment>
<evidence type="ECO:0000256" key="6">
    <source>
        <dbReference type="ARBA" id="ARBA00023002"/>
    </source>
</evidence>
<dbReference type="EC" id="1.11.1.5" evidence="11"/>
<evidence type="ECO:0000256" key="8">
    <source>
        <dbReference type="PIRSR" id="PIRSR000294-1"/>
    </source>
</evidence>
<dbReference type="Proteomes" id="UP000253850">
    <property type="component" value="Chromosome"/>
</dbReference>
<feature type="binding site" description="covalent" evidence="8">
    <location>
        <position position="231"/>
    </location>
    <ligand>
        <name>heme c</name>
        <dbReference type="ChEBI" id="CHEBI:61717"/>
        <label>2</label>
    </ligand>
</feature>
<feature type="domain" description="Cytochrome c" evidence="10">
    <location>
        <begin position="214"/>
        <end position="374"/>
    </location>
</feature>
<keyword evidence="5" id="KW-0574">Periplasm</keyword>
<keyword evidence="11" id="KW-0575">Peroxidase</keyword>
<dbReference type="GO" id="GO:0009055">
    <property type="term" value="F:electron transfer activity"/>
    <property type="evidence" value="ECO:0007669"/>
    <property type="project" value="InterPro"/>
</dbReference>
<dbReference type="GO" id="GO:0004130">
    <property type="term" value="F:cytochrome-c peroxidase activity"/>
    <property type="evidence" value="ECO:0007669"/>
    <property type="project" value="UniProtKB-EC"/>
</dbReference>
<evidence type="ECO:0000313" key="13">
    <source>
        <dbReference type="Proteomes" id="UP000253850"/>
    </source>
</evidence>
<dbReference type="PROSITE" id="PS51007">
    <property type="entry name" value="CYTC"/>
    <property type="match status" value="2"/>
</dbReference>
<feature type="domain" description="Cytochrome c" evidence="10">
    <location>
        <begin position="35"/>
        <end position="157"/>
    </location>
</feature>
<keyword evidence="14" id="KW-1185">Reference proteome</keyword>
<evidence type="ECO:0000256" key="1">
    <source>
        <dbReference type="ARBA" id="ARBA00004418"/>
    </source>
</evidence>
<feature type="binding site" description="covalent" evidence="8">
    <location>
        <position position="60"/>
    </location>
    <ligand>
        <name>heme c</name>
        <dbReference type="ChEBI" id="CHEBI:61717"/>
        <label>1</label>
    </ligand>
</feature>
<protein>
    <submittedName>
        <fullName evidence="11">Diheme cytochrome c peroxidase</fullName>
        <ecNumber evidence="11">1.11.1.5</ecNumber>
    </submittedName>
    <submittedName>
        <fullName evidence="12">Methylamine utilization protein MauG</fullName>
    </submittedName>
</protein>
<dbReference type="AlphaFoldDB" id="A0AAX2A488"/>
<accession>A0AAX2A488</accession>
<feature type="binding site" description="axial binding residue" evidence="9">
    <location>
        <position position="235"/>
    </location>
    <ligand>
        <name>heme c</name>
        <dbReference type="ChEBI" id="CHEBI:61717"/>
        <label>2</label>
    </ligand>
    <ligandPart>
        <name>Fe</name>
        <dbReference type="ChEBI" id="CHEBI:18248"/>
    </ligandPart>
</feature>
<dbReference type="Gene3D" id="1.10.760.10">
    <property type="entry name" value="Cytochrome c-like domain"/>
    <property type="match status" value="2"/>
</dbReference>
<feature type="binding site" description="covalent" evidence="8">
    <location>
        <position position="234"/>
    </location>
    <ligand>
        <name>heme c</name>
        <dbReference type="ChEBI" id="CHEBI:61717"/>
        <label>2</label>
    </ligand>
</feature>
<proteinExistence type="predicted"/>
<dbReference type="PANTHER" id="PTHR30600:SF10">
    <property type="entry name" value="BLL6722 PROTEIN"/>
    <property type="match status" value="1"/>
</dbReference>
<keyword evidence="6 11" id="KW-0560">Oxidoreductase</keyword>
<dbReference type="PROSITE" id="PS51257">
    <property type="entry name" value="PROKAR_LIPOPROTEIN"/>
    <property type="match status" value="1"/>
</dbReference>
<evidence type="ECO:0000313" key="12">
    <source>
        <dbReference type="EMBL" id="RXK08982.1"/>
    </source>
</evidence>
<evidence type="ECO:0000256" key="2">
    <source>
        <dbReference type="ARBA" id="ARBA00022617"/>
    </source>
</evidence>
<keyword evidence="4" id="KW-0732">Signal</keyword>
<reference evidence="12 14" key="1">
    <citation type="submission" date="2017-10" db="EMBL/GenBank/DDBJ databases">
        <title>Genomics of the genus Arcobacter.</title>
        <authorList>
            <person name="Perez-Cataluna A."/>
            <person name="Figueras M.J."/>
        </authorList>
    </citation>
    <scope>NUCLEOTIDE SEQUENCE [LARGE SCALE GENOMIC DNA]</scope>
    <source>
        <strain evidence="12 14">CECT 7835</strain>
    </source>
</reference>
<dbReference type="GO" id="GO:0042597">
    <property type="term" value="C:periplasmic space"/>
    <property type="evidence" value="ECO:0007669"/>
    <property type="project" value="UniProtKB-SubCell"/>
</dbReference>
<keyword evidence="2 8" id="KW-0349">Heme</keyword>
<dbReference type="PIRSF" id="PIRSF000294">
    <property type="entry name" value="Cytochrome-c_peroxidase"/>
    <property type="match status" value="1"/>
</dbReference>
<dbReference type="InterPro" id="IPR026259">
    <property type="entry name" value="MauG/Cytc_peroxidase"/>
</dbReference>
<dbReference type="Proteomes" id="UP000289193">
    <property type="component" value="Unassembled WGS sequence"/>
</dbReference>
<feature type="binding site" description="axial binding residue" evidence="9">
    <location>
        <position position="61"/>
    </location>
    <ligand>
        <name>heme c</name>
        <dbReference type="ChEBI" id="CHEBI:61717"/>
        <label>1</label>
    </ligand>
    <ligandPart>
        <name>Fe</name>
        <dbReference type="ChEBI" id="CHEBI:18248"/>
    </ligandPart>
</feature>
<gene>
    <name evidence="11" type="ORF">ABIV_1907</name>
    <name evidence="12" type="ORF">CRV05_11930</name>
</gene>
<feature type="binding site" description="covalent" evidence="8">
    <location>
        <position position="57"/>
    </location>
    <ligand>
        <name>heme c</name>
        <dbReference type="ChEBI" id="CHEBI:61717"/>
        <label>1</label>
    </ligand>
</feature>
<reference evidence="11 13" key="2">
    <citation type="submission" date="2018-07" db="EMBL/GenBank/DDBJ databases">
        <title>Complete genome of the Arcobacter bivalviorum type strain LMG 26154.</title>
        <authorList>
            <person name="Miller W.G."/>
            <person name="Yee E."/>
            <person name="Bono J.L."/>
        </authorList>
    </citation>
    <scope>NUCLEOTIDE SEQUENCE [LARGE SCALE GENOMIC DNA]</scope>
    <source>
        <strain evidence="11 13">LMG 26154</strain>
    </source>
</reference>
<evidence type="ECO:0000259" key="10">
    <source>
        <dbReference type="PROSITE" id="PS51007"/>
    </source>
</evidence>
<dbReference type="GO" id="GO:0020037">
    <property type="term" value="F:heme binding"/>
    <property type="evidence" value="ECO:0007669"/>
    <property type="project" value="InterPro"/>
</dbReference>
<dbReference type="KEGG" id="hbv:ABIV_1907"/>
<dbReference type="GO" id="GO:0046872">
    <property type="term" value="F:metal ion binding"/>
    <property type="evidence" value="ECO:0007669"/>
    <property type="project" value="UniProtKB-KW"/>
</dbReference>
<dbReference type="SUPFAM" id="SSF46626">
    <property type="entry name" value="Cytochrome c"/>
    <property type="match status" value="2"/>
</dbReference>
<keyword evidence="3 9" id="KW-0479">Metal-binding</keyword>
<evidence type="ECO:0000256" key="7">
    <source>
        <dbReference type="ARBA" id="ARBA00023004"/>
    </source>
</evidence>
<evidence type="ECO:0000313" key="14">
    <source>
        <dbReference type="Proteomes" id="UP000289193"/>
    </source>
</evidence>
<evidence type="ECO:0000256" key="5">
    <source>
        <dbReference type="ARBA" id="ARBA00022764"/>
    </source>
</evidence>
<evidence type="ECO:0000256" key="3">
    <source>
        <dbReference type="ARBA" id="ARBA00022723"/>
    </source>
</evidence>
<comment type="subcellular location">
    <subcellularLocation>
        <location evidence="1">Periplasm</location>
    </subcellularLocation>
</comment>
<dbReference type="PANTHER" id="PTHR30600">
    <property type="entry name" value="CYTOCHROME C PEROXIDASE-RELATED"/>
    <property type="match status" value="1"/>
</dbReference>
<dbReference type="InterPro" id="IPR051395">
    <property type="entry name" value="Cytochrome_c_Peroxidase/MauG"/>
</dbReference>
<organism evidence="12 14">
    <name type="scientific">Halarcobacter bivalviorum</name>
    <dbReference type="NCBI Taxonomy" id="663364"/>
    <lineage>
        <taxon>Bacteria</taxon>
        <taxon>Pseudomonadati</taxon>
        <taxon>Campylobacterota</taxon>
        <taxon>Epsilonproteobacteria</taxon>
        <taxon>Campylobacterales</taxon>
        <taxon>Arcobacteraceae</taxon>
        <taxon>Halarcobacter</taxon>
    </lineage>
</organism>
<evidence type="ECO:0000256" key="9">
    <source>
        <dbReference type="PIRSR" id="PIRSR000294-2"/>
    </source>
</evidence>
<dbReference type="InterPro" id="IPR004852">
    <property type="entry name" value="Di-haem_cyt_c_peroxidsae"/>
</dbReference>